<feature type="non-terminal residue" evidence="1">
    <location>
        <position position="1"/>
    </location>
</feature>
<proteinExistence type="predicted"/>
<protein>
    <recommendedName>
        <fullName evidence="2">Restriction endonuclease type IV Mrr domain-containing protein</fullName>
    </recommendedName>
</protein>
<gene>
    <name evidence="1" type="ORF">METZ01_LOCUS358560</name>
</gene>
<evidence type="ECO:0000313" key="1">
    <source>
        <dbReference type="EMBL" id="SVD05706.1"/>
    </source>
</evidence>
<evidence type="ECO:0008006" key="2">
    <source>
        <dbReference type="Google" id="ProtNLM"/>
    </source>
</evidence>
<reference evidence="1" key="1">
    <citation type="submission" date="2018-05" db="EMBL/GenBank/DDBJ databases">
        <authorList>
            <person name="Lanie J.A."/>
            <person name="Ng W.-L."/>
            <person name="Kazmierczak K.M."/>
            <person name="Andrzejewski T.M."/>
            <person name="Davidsen T.M."/>
            <person name="Wayne K.J."/>
            <person name="Tettelin H."/>
            <person name="Glass J.I."/>
            <person name="Rusch D."/>
            <person name="Podicherti R."/>
            <person name="Tsui H.-C.T."/>
            <person name="Winkler M.E."/>
        </authorList>
    </citation>
    <scope>NUCLEOTIDE SEQUENCE</scope>
</reference>
<feature type="non-terminal residue" evidence="1">
    <location>
        <position position="79"/>
    </location>
</feature>
<accession>A0A382S720</accession>
<dbReference type="AlphaFoldDB" id="A0A382S720"/>
<organism evidence="1">
    <name type="scientific">marine metagenome</name>
    <dbReference type="NCBI Taxonomy" id="408172"/>
    <lineage>
        <taxon>unclassified sequences</taxon>
        <taxon>metagenomes</taxon>
        <taxon>ecological metagenomes</taxon>
    </lineage>
</organism>
<sequence length="79" mass="9089">VNLFKKIGHKAKRSWSSDGRSLGHHETVDMIADVYGKEYKFQCKVRKKISKDVLPDINHVDAQLIKQDYGQSFIVMPLT</sequence>
<name>A0A382S720_9ZZZZ</name>
<dbReference type="EMBL" id="UINC01126918">
    <property type="protein sequence ID" value="SVD05706.1"/>
    <property type="molecule type" value="Genomic_DNA"/>
</dbReference>